<dbReference type="GO" id="GO:0005576">
    <property type="term" value="C:extracellular region"/>
    <property type="evidence" value="ECO:0007669"/>
    <property type="project" value="UniProtKB-SubCell"/>
</dbReference>
<dbReference type="InterPro" id="IPR037120">
    <property type="entry name" value="Haem_peroxidase_sf_animal"/>
</dbReference>
<feature type="transmembrane region" description="Helical" evidence="7">
    <location>
        <begin position="12"/>
        <end position="33"/>
    </location>
</feature>
<proteinExistence type="predicted"/>
<dbReference type="EMBL" id="GGYP01007260">
    <property type="protein sequence ID" value="MDE52031.1"/>
    <property type="molecule type" value="Transcribed_RNA"/>
</dbReference>
<dbReference type="Gene3D" id="1.10.640.10">
    <property type="entry name" value="Haem peroxidase domain superfamily, animal type"/>
    <property type="match status" value="2"/>
</dbReference>
<accession>A0A6G1SPA2</accession>
<evidence type="ECO:0000256" key="5">
    <source>
        <dbReference type="PIRSR" id="PIRSR619791-2"/>
    </source>
</evidence>
<dbReference type="PANTHER" id="PTHR11475:SF106">
    <property type="entry name" value="CURLY SU"/>
    <property type="match status" value="1"/>
</dbReference>
<gene>
    <name evidence="8" type="primary">Pxn_2</name>
    <name evidence="8" type="ORF">g.18234</name>
</gene>
<dbReference type="InterPro" id="IPR019791">
    <property type="entry name" value="Haem_peroxidase_animal"/>
</dbReference>
<dbReference type="InterPro" id="IPR010255">
    <property type="entry name" value="Haem_peroxidase_sf"/>
</dbReference>
<keyword evidence="2" id="KW-0964">Secreted</keyword>
<feature type="region of interest" description="Disordered" evidence="6">
    <location>
        <begin position="116"/>
        <end position="144"/>
    </location>
</feature>
<evidence type="ECO:0000256" key="4">
    <source>
        <dbReference type="ARBA" id="ARBA00022729"/>
    </source>
</evidence>
<comment type="subcellular location">
    <subcellularLocation>
        <location evidence="1">Secreted</location>
    </subcellularLocation>
</comment>
<dbReference type="GO" id="GO:0006979">
    <property type="term" value="P:response to oxidative stress"/>
    <property type="evidence" value="ECO:0007669"/>
    <property type="project" value="InterPro"/>
</dbReference>
<name>A0A6G1SPA2_9ACAR</name>
<sequence length="1022" mass="112892">MQAPRESKSLTRSLCIVSIATMAMVIMISLKWAPFGGVLVGAQETFILADHQYESLRNHYSHQRGQPCLVALPAIVIQQHDSAYGPGLAPSRPAVCITEQDVELALEEAAAARGATMSTSGGNHHHHWSAQLQAHHPYTKSVQTSEQPSALEVISSAELVAQASRILAQKFSLSESEILYELPKIDAANSAALARVCPDFLEENAECLADDQPVLEGNLRFRPLSGFCNNVHEKSWGAARSGMVRFLAPDYQDSIWAPRVARDGSPLPSARVISFVLHQDTPDYDSRNSMLGVVWGQFINHDINLGVRVTDEAEQMRDLDCCKRVEDSSTSTASAGYQQQYRQACDCYPIEIPKSDPFYGYFGKKCMNFVRLSPALQPSCSMGPVQAMNKHSSYLDGSSIYGSNTGTLRRLRAYRGGLLRSQPVPTTVPVTITQATPAVSEEGYQGDDGGGSAVIYDSTAGAASAVALAVAASETNQANTHQGYLVLDNDQLLPSPHYSINLSTTTSEPLFKDLLPANDYAPDLGCERRNRPQGLYCFDAGDTRANEQIQLASLHTIMMREHNRLANGLAAINPHWSDERLFQEARKIVGAELQHITYSEFFPLVLGKEALLEYGLQLAPPGQYSLSYDPKINAGVRVEFQAAAFRYGHSLVPGHIERYNKFHQQIESVRLSKLLKQPFDLYFPGVLDTYIMGLADQRSGRMDAAMTTEVANHLFEKPGHFFGLDLAAINIQRARDMGVSGYNSYREFCGLHRAKDFDDLTGTFSNKTLFRMAQVYKHVDDIDLFTGGISEYPRAGALIGPTFSCLIAKQAALLKRGDRFWYENPGQFSLEQLDEIRRHTSARLLCDNSDDLEDIQAKAMLMPDHHTNPRVRCHSLPSIDLSKWREPGGYQKEVYDVRQQQQNLYSATASVATSATAAASVSDTSLGGYASPNPSLPQISEVPLHDTGITAATTTERRPLFRGPLAIPSQGHLTLLVHALQQYQKNQPPYEQHHLHSALKSITHIVDHLVDVSNYRQVRSTH</sequence>
<evidence type="ECO:0000313" key="8">
    <source>
        <dbReference type="EMBL" id="MDE52031.1"/>
    </source>
</evidence>
<evidence type="ECO:0000256" key="3">
    <source>
        <dbReference type="ARBA" id="ARBA00022559"/>
    </source>
</evidence>
<feature type="binding site" description="axial binding residue" evidence="5">
    <location>
        <position position="649"/>
    </location>
    <ligand>
        <name>heme b</name>
        <dbReference type="ChEBI" id="CHEBI:60344"/>
    </ligand>
    <ligandPart>
        <name>Fe</name>
        <dbReference type="ChEBI" id="CHEBI:18248"/>
    </ligandPart>
</feature>
<keyword evidence="7" id="KW-1133">Transmembrane helix</keyword>
<dbReference type="Pfam" id="PF03098">
    <property type="entry name" value="An_peroxidase"/>
    <property type="match status" value="2"/>
</dbReference>
<dbReference type="AlphaFoldDB" id="A0A6G1SPA2"/>
<dbReference type="PANTHER" id="PTHR11475">
    <property type="entry name" value="OXIDASE/PEROXIDASE"/>
    <property type="match status" value="1"/>
</dbReference>
<dbReference type="GO" id="GO:0004601">
    <property type="term" value="F:peroxidase activity"/>
    <property type="evidence" value="ECO:0007669"/>
    <property type="project" value="UniProtKB-KW"/>
</dbReference>
<keyword evidence="4" id="KW-0732">Signal</keyword>
<evidence type="ECO:0000256" key="6">
    <source>
        <dbReference type="SAM" id="MobiDB-lite"/>
    </source>
</evidence>
<dbReference type="GO" id="GO:0020037">
    <property type="term" value="F:heme binding"/>
    <property type="evidence" value="ECO:0007669"/>
    <property type="project" value="InterPro"/>
</dbReference>
<keyword evidence="3" id="KW-0560">Oxidoreductase</keyword>
<organism evidence="8">
    <name type="scientific">Aceria tosichella</name>
    <name type="common">wheat curl mite</name>
    <dbReference type="NCBI Taxonomy" id="561515"/>
    <lineage>
        <taxon>Eukaryota</taxon>
        <taxon>Metazoa</taxon>
        <taxon>Ecdysozoa</taxon>
        <taxon>Arthropoda</taxon>
        <taxon>Chelicerata</taxon>
        <taxon>Arachnida</taxon>
        <taxon>Acari</taxon>
        <taxon>Acariformes</taxon>
        <taxon>Trombidiformes</taxon>
        <taxon>Prostigmata</taxon>
        <taxon>Eupodina</taxon>
        <taxon>Eriophyoidea</taxon>
        <taxon>Eriophyidae</taxon>
        <taxon>Eriophyinae</taxon>
        <taxon>Aceriini</taxon>
        <taxon>Aceria</taxon>
    </lineage>
</organism>
<evidence type="ECO:0000256" key="7">
    <source>
        <dbReference type="SAM" id="Phobius"/>
    </source>
</evidence>
<dbReference type="FunFam" id="1.10.640.10:FF:000003">
    <property type="entry name" value="chorion peroxidase"/>
    <property type="match status" value="1"/>
</dbReference>
<keyword evidence="3" id="KW-0575">Peroxidase</keyword>
<dbReference type="PROSITE" id="PS50292">
    <property type="entry name" value="PEROXIDASE_3"/>
    <property type="match status" value="1"/>
</dbReference>
<keyword evidence="5" id="KW-0479">Metal-binding</keyword>
<keyword evidence="7" id="KW-0812">Transmembrane</keyword>
<evidence type="ECO:0000256" key="2">
    <source>
        <dbReference type="ARBA" id="ARBA00022525"/>
    </source>
</evidence>
<dbReference type="SUPFAM" id="SSF48113">
    <property type="entry name" value="Heme-dependent peroxidases"/>
    <property type="match status" value="1"/>
</dbReference>
<dbReference type="GO" id="GO:0046872">
    <property type="term" value="F:metal ion binding"/>
    <property type="evidence" value="ECO:0007669"/>
    <property type="project" value="UniProtKB-KW"/>
</dbReference>
<keyword evidence="7" id="KW-0472">Membrane</keyword>
<reference evidence="8" key="1">
    <citation type="submission" date="2018-10" db="EMBL/GenBank/DDBJ databases">
        <title>Transcriptome assembly of Aceria tosichella (Wheat curl mite) Type 2.</title>
        <authorList>
            <person name="Scully E.D."/>
            <person name="Geib S.M."/>
            <person name="Palmer N.A."/>
            <person name="Gupta A.K."/>
            <person name="Sarath G."/>
            <person name="Tatineni S."/>
        </authorList>
    </citation>
    <scope>NUCLEOTIDE SEQUENCE</scope>
    <source>
        <strain evidence="8">LincolnNE</strain>
    </source>
</reference>
<protein>
    <submittedName>
        <fullName evidence="8">Peroxidasin</fullName>
    </submittedName>
</protein>
<keyword evidence="5" id="KW-0349">Heme</keyword>
<dbReference type="CDD" id="cd09823">
    <property type="entry name" value="peroxinectin_like"/>
    <property type="match status" value="1"/>
</dbReference>
<evidence type="ECO:0000256" key="1">
    <source>
        <dbReference type="ARBA" id="ARBA00004613"/>
    </source>
</evidence>
<keyword evidence="5" id="KW-0408">Iron</keyword>